<evidence type="ECO:0000313" key="5">
    <source>
        <dbReference type="Proteomes" id="UP001642464"/>
    </source>
</evidence>
<dbReference type="InterPro" id="IPR006652">
    <property type="entry name" value="Kelch_1"/>
</dbReference>
<dbReference type="Pfam" id="PF01344">
    <property type="entry name" value="Kelch_1"/>
    <property type="match status" value="1"/>
</dbReference>
<dbReference type="Proteomes" id="UP001642464">
    <property type="component" value="Unassembled WGS sequence"/>
</dbReference>
<feature type="region of interest" description="Disordered" evidence="3">
    <location>
        <begin position="424"/>
        <end position="445"/>
    </location>
</feature>
<name>A0ABP0MSB4_9DINO</name>
<dbReference type="EMBL" id="CAXAMM010023891">
    <property type="protein sequence ID" value="CAK9054387.1"/>
    <property type="molecule type" value="Genomic_DNA"/>
</dbReference>
<keyword evidence="5" id="KW-1185">Reference proteome</keyword>
<dbReference type="InterPro" id="IPR015915">
    <property type="entry name" value="Kelch-typ_b-propeller"/>
</dbReference>
<keyword evidence="2" id="KW-0677">Repeat</keyword>
<keyword evidence="1" id="KW-0880">Kelch repeat</keyword>
<dbReference type="SUPFAM" id="SSF117281">
    <property type="entry name" value="Kelch motif"/>
    <property type="match status" value="2"/>
</dbReference>
<dbReference type="PANTHER" id="PTHR46376:SF1">
    <property type="entry name" value="LEUCINE-ZIPPER-LIKE TRANSCRIPTIONAL REGULATOR 1"/>
    <property type="match status" value="1"/>
</dbReference>
<evidence type="ECO:0000256" key="3">
    <source>
        <dbReference type="SAM" id="MobiDB-lite"/>
    </source>
</evidence>
<evidence type="ECO:0000256" key="2">
    <source>
        <dbReference type="ARBA" id="ARBA00022737"/>
    </source>
</evidence>
<dbReference type="PANTHER" id="PTHR46376">
    <property type="entry name" value="LEUCINE-ZIPPER-LIKE TRANSCRIPTIONAL REGULATOR 1"/>
    <property type="match status" value="1"/>
</dbReference>
<dbReference type="InterPro" id="IPR051568">
    <property type="entry name" value="LZTR1/Attractin"/>
</dbReference>
<protein>
    <submittedName>
        <fullName evidence="4">Leucine-zipper-like transcriptional regulator 1 (LZTR-1)</fullName>
    </submittedName>
</protein>
<comment type="caution">
    <text evidence="4">The sequence shown here is derived from an EMBL/GenBank/DDBJ whole genome shotgun (WGS) entry which is preliminary data.</text>
</comment>
<gene>
    <name evidence="4" type="ORF">SCF082_LOCUS29522</name>
</gene>
<proteinExistence type="predicted"/>
<evidence type="ECO:0000256" key="1">
    <source>
        <dbReference type="ARBA" id="ARBA00022441"/>
    </source>
</evidence>
<sequence>MRVCRTCVLVFAVRPYKWAHLENIGDAWVYTPRTGHAVVNEDGVFYLFGGTDGAARQSDVHAYNVETNLWQEIRASGRAPPARSGAQAVVWNGNVWFFGGYTKKDGDYFNDVYKYEIATSMWGSVHTLGEAPSKRTDHSVVLFRDSLLVFGGFDGHNRFNDLRELHLKDKRWSQVSVRSQVPRNRFGHTAVIYGHSMYIFGGWDGHDTLQELFEYNISSNMWIQLPMRGTAPRARYRHTAVVCGDAMFTFGGVDKTQYRFPDLHECASRIGARRTRSAARPYSFSHRHWSKVSTLSVQPSARTFHKTVVHEGFMYILGGFDGRRLNDMYRILLRTKSELQRCQKQLADQVSSPPVPTGGGMPSSTGAVGDAQDAAQTLMPEDLWCTLLERDTQWWCGTTAFTSWEELMRMLGRTTSTVTMFATRPGRASTRSRAGRHRHGPARRRWSAEIASFSSVATPRRMGTTSTTSLNSIFQKPIGRASIHPPSHQYEQITRAWSMRPVSISSEASMAEPDSRTCISSTPRTESGCRCLRRTTSRWAVLGTPRSCTSPVCLSSEDGMGMIPWMTSTNSRSLPASGTTYLGGEMYRRGSPSDQARSRYRHSAVVHGCAMFVFGGVDKRQARFADLCEFSFDNRPVDVWRWLEDVRREGSSCGTHPKRWI</sequence>
<dbReference type="Pfam" id="PF24681">
    <property type="entry name" value="Kelch_KLHDC2_KLHL20_DRC7"/>
    <property type="match status" value="1"/>
</dbReference>
<feature type="compositionally biased region" description="Basic residues" evidence="3">
    <location>
        <begin position="433"/>
        <end position="445"/>
    </location>
</feature>
<dbReference type="SMART" id="SM00612">
    <property type="entry name" value="Kelch"/>
    <property type="match status" value="3"/>
</dbReference>
<accession>A0ABP0MSB4</accession>
<feature type="region of interest" description="Disordered" evidence="3">
    <location>
        <begin position="348"/>
        <end position="372"/>
    </location>
</feature>
<evidence type="ECO:0000313" key="4">
    <source>
        <dbReference type="EMBL" id="CAK9054387.1"/>
    </source>
</evidence>
<dbReference type="Gene3D" id="2.120.10.80">
    <property type="entry name" value="Kelch-type beta propeller"/>
    <property type="match status" value="3"/>
</dbReference>
<organism evidence="4 5">
    <name type="scientific">Durusdinium trenchii</name>
    <dbReference type="NCBI Taxonomy" id="1381693"/>
    <lineage>
        <taxon>Eukaryota</taxon>
        <taxon>Sar</taxon>
        <taxon>Alveolata</taxon>
        <taxon>Dinophyceae</taxon>
        <taxon>Suessiales</taxon>
        <taxon>Symbiodiniaceae</taxon>
        <taxon>Durusdinium</taxon>
    </lineage>
</organism>
<reference evidence="4 5" key="1">
    <citation type="submission" date="2024-02" db="EMBL/GenBank/DDBJ databases">
        <authorList>
            <person name="Chen Y."/>
            <person name="Shah S."/>
            <person name="Dougan E. K."/>
            <person name="Thang M."/>
            <person name="Chan C."/>
        </authorList>
    </citation>
    <scope>NUCLEOTIDE SEQUENCE [LARGE SCALE GENOMIC DNA]</scope>
</reference>